<accession>A0ACC2E2T4</accession>
<gene>
    <name evidence="1" type="ORF">O6H91_04G140900</name>
</gene>
<protein>
    <submittedName>
        <fullName evidence="1">Uncharacterized protein</fullName>
    </submittedName>
</protein>
<evidence type="ECO:0000313" key="1">
    <source>
        <dbReference type="EMBL" id="KAJ7560695.1"/>
    </source>
</evidence>
<dbReference type="Proteomes" id="UP001162992">
    <property type="component" value="Chromosome 4"/>
</dbReference>
<evidence type="ECO:0000313" key="2">
    <source>
        <dbReference type="Proteomes" id="UP001162992"/>
    </source>
</evidence>
<reference evidence="2" key="1">
    <citation type="journal article" date="2024" name="Proc. Natl. Acad. Sci. U.S.A.">
        <title>Extraordinary preservation of gene collinearity over three hundred million years revealed in homosporous lycophytes.</title>
        <authorList>
            <person name="Li C."/>
            <person name="Wickell D."/>
            <person name="Kuo L.Y."/>
            <person name="Chen X."/>
            <person name="Nie B."/>
            <person name="Liao X."/>
            <person name="Peng D."/>
            <person name="Ji J."/>
            <person name="Jenkins J."/>
            <person name="Williams M."/>
            <person name="Shu S."/>
            <person name="Plott C."/>
            <person name="Barry K."/>
            <person name="Rajasekar S."/>
            <person name="Grimwood J."/>
            <person name="Han X."/>
            <person name="Sun S."/>
            <person name="Hou Z."/>
            <person name="He W."/>
            <person name="Dai G."/>
            <person name="Sun C."/>
            <person name="Schmutz J."/>
            <person name="Leebens-Mack J.H."/>
            <person name="Li F.W."/>
            <person name="Wang L."/>
        </authorList>
    </citation>
    <scope>NUCLEOTIDE SEQUENCE [LARGE SCALE GENOMIC DNA]</scope>
    <source>
        <strain evidence="2">cv. PW_Plant_1</strain>
    </source>
</reference>
<organism evidence="1 2">
    <name type="scientific">Diphasiastrum complanatum</name>
    <name type="common">Issler's clubmoss</name>
    <name type="synonym">Lycopodium complanatum</name>
    <dbReference type="NCBI Taxonomy" id="34168"/>
    <lineage>
        <taxon>Eukaryota</taxon>
        <taxon>Viridiplantae</taxon>
        <taxon>Streptophyta</taxon>
        <taxon>Embryophyta</taxon>
        <taxon>Tracheophyta</taxon>
        <taxon>Lycopodiopsida</taxon>
        <taxon>Lycopodiales</taxon>
        <taxon>Lycopodiaceae</taxon>
        <taxon>Lycopodioideae</taxon>
        <taxon>Diphasiastrum</taxon>
    </lineage>
</organism>
<comment type="caution">
    <text evidence="1">The sequence shown here is derived from an EMBL/GenBank/DDBJ whole genome shotgun (WGS) entry which is preliminary data.</text>
</comment>
<keyword evidence="2" id="KW-1185">Reference proteome</keyword>
<dbReference type="EMBL" id="CM055095">
    <property type="protein sequence ID" value="KAJ7560695.1"/>
    <property type="molecule type" value="Genomic_DNA"/>
</dbReference>
<proteinExistence type="predicted"/>
<name>A0ACC2E2T4_DIPCM</name>
<sequence length="102" mass="10864">MTSASIESIETAKGAGFENHRIRVSVLMFAKARELAGLSEVSLEVDEGATTADCLKILVSTYDKLQSITESMVLALNHDYVENPVVVNDGDELALIPPISGG</sequence>